<dbReference type="PROSITE" id="PS51186">
    <property type="entry name" value="GNAT"/>
    <property type="match status" value="1"/>
</dbReference>
<dbReference type="Pfam" id="PF13302">
    <property type="entry name" value="Acetyltransf_3"/>
    <property type="match status" value="1"/>
</dbReference>
<gene>
    <name evidence="2" type="ORF">SAMN05444165_3169</name>
</gene>
<proteinExistence type="predicted"/>
<dbReference type="OrthoDB" id="9801656at2"/>
<dbReference type="Gene3D" id="3.40.630.30">
    <property type="match status" value="1"/>
</dbReference>
<protein>
    <submittedName>
        <fullName evidence="2">Protein N-acetyltransferase, RimJ/RimL family</fullName>
    </submittedName>
</protein>
<dbReference type="RefSeq" id="WP_074296414.1">
    <property type="nucleotide sequence ID" value="NZ_FSRU01000001.1"/>
</dbReference>
<feature type="domain" description="N-acetyltransferase" evidence="1">
    <location>
        <begin position="21"/>
        <end position="184"/>
    </location>
</feature>
<evidence type="ECO:0000313" key="3">
    <source>
        <dbReference type="Proteomes" id="UP000185151"/>
    </source>
</evidence>
<evidence type="ECO:0000313" key="2">
    <source>
        <dbReference type="EMBL" id="SIO43495.1"/>
    </source>
</evidence>
<dbReference type="EMBL" id="FSRU01000001">
    <property type="protein sequence ID" value="SIO43495.1"/>
    <property type="molecule type" value="Genomic_DNA"/>
</dbReference>
<sequence>MTSVLCSNTFYRSVSLETDRLTLTPPTLDDFEAMYSMWSDRDVVAQVIDAPLTEEEVWARLHRIVGHWALLGFGHWIVRERHSRKFAGELGLFRFKRTLTPDFDQAHEIGWMFAKESQGLGYATEAATAALKWLETESQGKATVCIIAPDNLASLALAKKLSYEIADEVIYRGKAMLVLRRDADSPGLTR</sequence>
<evidence type="ECO:0000259" key="1">
    <source>
        <dbReference type="PROSITE" id="PS51186"/>
    </source>
</evidence>
<dbReference type="InterPro" id="IPR016181">
    <property type="entry name" value="Acyl_CoA_acyltransferase"/>
</dbReference>
<dbReference type="InterPro" id="IPR000182">
    <property type="entry name" value="GNAT_dom"/>
</dbReference>
<name>A0A1N6JGQ8_9BURK</name>
<dbReference type="InterPro" id="IPR051531">
    <property type="entry name" value="N-acetyltransferase"/>
</dbReference>
<dbReference type="PANTHER" id="PTHR43792">
    <property type="entry name" value="GNAT FAMILY, PUTATIVE (AFU_ORTHOLOGUE AFUA_3G00765)-RELATED-RELATED"/>
    <property type="match status" value="1"/>
</dbReference>
<dbReference type="GO" id="GO:0016747">
    <property type="term" value="F:acyltransferase activity, transferring groups other than amino-acyl groups"/>
    <property type="evidence" value="ECO:0007669"/>
    <property type="project" value="InterPro"/>
</dbReference>
<dbReference type="Proteomes" id="UP000185151">
    <property type="component" value="Unassembled WGS sequence"/>
</dbReference>
<dbReference type="SUPFAM" id="SSF55729">
    <property type="entry name" value="Acyl-CoA N-acyltransferases (Nat)"/>
    <property type="match status" value="1"/>
</dbReference>
<keyword evidence="3" id="KW-1185">Reference proteome</keyword>
<reference evidence="2 3" key="1">
    <citation type="submission" date="2016-11" db="EMBL/GenBank/DDBJ databases">
        <authorList>
            <person name="Jaros S."/>
            <person name="Januszkiewicz K."/>
            <person name="Wedrychowicz H."/>
        </authorList>
    </citation>
    <scope>NUCLEOTIDE SEQUENCE [LARGE SCALE GENOMIC DNA]</scope>
    <source>
        <strain evidence="2 3">GAS95</strain>
    </source>
</reference>
<dbReference type="PANTHER" id="PTHR43792:SF16">
    <property type="entry name" value="N-ACETYLTRANSFERASE DOMAIN-CONTAINING PROTEIN"/>
    <property type="match status" value="1"/>
</dbReference>
<dbReference type="AlphaFoldDB" id="A0A1N6JGQ8"/>
<keyword evidence="2" id="KW-0808">Transferase</keyword>
<accession>A0A1N6JGQ8</accession>
<organism evidence="2 3">
    <name type="scientific">Paraburkholderia phenazinium</name>
    <dbReference type="NCBI Taxonomy" id="60549"/>
    <lineage>
        <taxon>Bacteria</taxon>
        <taxon>Pseudomonadati</taxon>
        <taxon>Pseudomonadota</taxon>
        <taxon>Betaproteobacteria</taxon>
        <taxon>Burkholderiales</taxon>
        <taxon>Burkholderiaceae</taxon>
        <taxon>Paraburkholderia</taxon>
    </lineage>
</organism>